<organism evidence="2 3">
    <name type="scientific">Nocardioides jiangxiensis</name>
    <dbReference type="NCBI Taxonomy" id="3064524"/>
    <lineage>
        <taxon>Bacteria</taxon>
        <taxon>Bacillati</taxon>
        <taxon>Actinomycetota</taxon>
        <taxon>Actinomycetes</taxon>
        <taxon>Propionibacteriales</taxon>
        <taxon>Nocardioidaceae</taxon>
        <taxon>Nocardioides</taxon>
    </lineage>
</organism>
<comment type="caution">
    <text evidence="2">The sequence shown here is derived from an EMBL/GenBank/DDBJ whole genome shotgun (WGS) entry which is preliminary data.</text>
</comment>
<proteinExistence type="predicted"/>
<dbReference type="EMBL" id="JAUQTA010000001">
    <property type="protein sequence ID" value="MDO7868807.1"/>
    <property type="molecule type" value="Genomic_DNA"/>
</dbReference>
<gene>
    <name evidence="2" type="ORF">Q5722_10550</name>
</gene>
<dbReference type="Proteomes" id="UP001233314">
    <property type="component" value="Unassembled WGS sequence"/>
</dbReference>
<evidence type="ECO:0000313" key="2">
    <source>
        <dbReference type="EMBL" id="MDO7868807.1"/>
    </source>
</evidence>
<feature type="signal peptide" evidence="1">
    <location>
        <begin position="1"/>
        <end position="23"/>
    </location>
</feature>
<keyword evidence="1" id="KW-0732">Signal</keyword>
<dbReference type="RefSeq" id="WP_305028164.1">
    <property type="nucleotide sequence ID" value="NZ_JAUQTA010000001.1"/>
</dbReference>
<name>A0ABT9B253_9ACTN</name>
<keyword evidence="3" id="KW-1185">Reference proteome</keyword>
<dbReference type="PROSITE" id="PS51257">
    <property type="entry name" value="PROKAR_LIPOPROTEIN"/>
    <property type="match status" value="1"/>
</dbReference>
<reference evidence="2 3" key="1">
    <citation type="submission" date="2023-07" db="EMBL/GenBank/DDBJ databases">
        <title>Nocardioides sp. nov WY-20 isolated from soil.</title>
        <authorList>
            <person name="Liu B."/>
            <person name="Wan Y."/>
        </authorList>
    </citation>
    <scope>NUCLEOTIDE SEQUENCE [LARGE SCALE GENOMIC DNA]</scope>
    <source>
        <strain evidence="2 3">WY-20</strain>
    </source>
</reference>
<protein>
    <recommendedName>
        <fullName evidence="4">SurA N-terminal domain-containing protein</fullName>
    </recommendedName>
</protein>
<evidence type="ECO:0000256" key="1">
    <source>
        <dbReference type="SAM" id="SignalP"/>
    </source>
</evidence>
<evidence type="ECO:0000313" key="3">
    <source>
        <dbReference type="Proteomes" id="UP001233314"/>
    </source>
</evidence>
<feature type="chain" id="PRO_5047374494" description="SurA N-terminal domain-containing protein" evidence="1">
    <location>
        <begin position="24"/>
        <end position="222"/>
    </location>
</feature>
<sequence>MTHVRRAALAAVALAVSATSACSGGPALHPGDAAVVDGHAIRLSAVDDLAADFCELEEPGLAQQGAVLPMALLRSAAVETLVTARLLPVFAKEAGIDMAKVRAGVRQEAAKTVATAPDEIRTVLSERLELEGTRQAVLQLVGRASAQSPQQAVALGAQVFKAWRAKHDVDIDPRFGTVDLDAVTWNGANGSLSVPADDAAAPLDQKAAAALPADQRCGSLPG</sequence>
<accession>A0ABT9B253</accession>
<evidence type="ECO:0008006" key="4">
    <source>
        <dbReference type="Google" id="ProtNLM"/>
    </source>
</evidence>